<dbReference type="EMBL" id="UHDK01000001">
    <property type="protein sequence ID" value="SUM31921.1"/>
    <property type="molecule type" value="Genomic_DNA"/>
</dbReference>
<evidence type="ECO:0000313" key="2">
    <source>
        <dbReference type="Proteomes" id="UP000255277"/>
    </source>
</evidence>
<accession>A0A380FET0</accession>
<name>A0A380FET0_STAGA</name>
<organism evidence="1 2">
    <name type="scientific">Staphylococcus gallinarum</name>
    <dbReference type="NCBI Taxonomy" id="1293"/>
    <lineage>
        <taxon>Bacteria</taxon>
        <taxon>Bacillati</taxon>
        <taxon>Bacillota</taxon>
        <taxon>Bacilli</taxon>
        <taxon>Bacillales</taxon>
        <taxon>Staphylococcaceae</taxon>
        <taxon>Staphylococcus</taxon>
    </lineage>
</organism>
<sequence>MRLMLSHRKQYYRNVIIYKSYAKRFVVNQILISNAIVLIQVQRQESSLW</sequence>
<proteinExistence type="predicted"/>
<gene>
    <name evidence="1" type="ORF">NCTC12195_01358</name>
</gene>
<dbReference type="AlphaFoldDB" id="A0A380FET0"/>
<protein>
    <submittedName>
        <fullName evidence="1">Uncharacterized protein</fullName>
    </submittedName>
</protein>
<reference evidence="1 2" key="1">
    <citation type="submission" date="2018-06" db="EMBL/GenBank/DDBJ databases">
        <authorList>
            <consortium name="Pathogen Informatics"/>
            <person name="Doyle S."/>
        </authorList>
    </citation>
    <scope>NUCLEOTIDE SEQUENCE [LARGE SCALE GENOMIC DNA]</scope>
    <source>
        <strain evidence="1 2">NCTC12195</strain>
    </source>
</reference>
<evidence type="ECO:0000313" key="1">
    <source>
        <dbReference type="EMBL" id="SUM31921.1"/>
    </source>
</evidence>
<dbReference type="Proteomes" id="UP000255277">
    <property type="component" value="Unassembled WGS sequence"/>
</dbReference>